<keyword evidence="5" id="KW-0539">Nucleus</keyword>
<evidence type="ECO:0000256" key="3">
    <source>
        <dbReference type="ARBA" id="ARBA00023015"/>
    </source>
</evidence>
<dbReference type="GO" id="GO:0003677">
    <property type="term" value="F:DNA binding"/>
    <property type="evidence" value="ECO:0007669"/>
    <property type="project" value="InterPro"/>
</dbReference>
<dbReference type="GO" id="GO:0006351">
    <property type="term" value="P:DNA-templated transcription"/>
    <property type="evidence" value="ECO:0007669"/>
    <property type="project" value="InterPro"/>
</dbReference>
<comment type="caution">
    <text evidence="8">The sequence shown here is derived from an EMBL/GenBank/DDBJ whole genome shotgun (WGS) entry which is preliminary data.</text>
</comment>
<organism evidence="8 9">
    <name type="scientific">Thyridium curvatum</name>
    <dbReference type="NCBI Taxonomy" id="1093900"/>
    <lineage>
        <taxon>Eukaryota</taxon>
        <taxon>Fungi</taxon>
        <taxon>Dikarya</taxon>
        <taxon>Ascomycota</taxon>
        <taxon>Pezizomycotina</taxon>
        <taxon>Sordariomycetes</taxon>
        <taxon>Sordariomycetidae</taxon>
        <taxon>Thyridiales</taxon>
        <taxon>Thyridiaceae</taxon>
        <taxon>Thyridium</taxon>
    </lineage>
</organism>
<evidence type="ECO:0000256" key="2">
    <source>
        <dbReference type="ARBA" id="ARBA00022833"/>
    </source>
</evidence>
<keyword evidence="3" id="KW-0805">Transcription regulation</keyword>
<feature type="region of interest" description="Disordered" evidence="6">
    <location>
        <begin position="1"/>
        <end position="56"/>
    </location>
</feature>
<proteinExistence type="predicted"/>
<dbReference type="Pfam" id="PF04082">
    <property type="entry name" value="Fungal_trans"/>
    <property type="match status" value="1"/>
</dbReference>
<dbReference type="InParanoid" id="A0A507BFI8"/>
<dbReference type="EMBL" id="SKBQ01000001">
    <property type="protein sequence ID" value="TPX15731.1"/>
    <property type="molecule type" value="Genomic_DNA"/>
</dbReference>
<keyword evidence="9" id="KW-1185">Reference proteome</keyword>
<dbReference type="RefSeq" id="XP_030997442.1">
    <property type="nucleotide sequence ID" value="XM_031141123.1"/>
</dbReference>
<dbReference type="GeneID" id="41967512"/>
<keyword evidence="2" id="KW-0862">Zinc</keyword>
<evidence type="ECO:0000259" key="7">
    <source>
        <dbReference type="Pfam" id="PF04082"/>
    </source>
</evidence>
<protein>
    <recommendedName>
        <fullName evidence="7">Xylanolytic transcriptional activator regulatory domain-containing protein</fullName>
    </recommendedName>
</protein>
<evidence type="ECO:0000256" key="1">
    <source>
        <dbReference type="ARBA" id="ARBA00022723"/>
    </source>
</evidence>
<dbReference type="OrthoDB" id="40579at2759"/>
<evidence type="ECO:0000313" key="9">
    <source>
        <dbReference type="Proteomes" id="UP000319257"/>
    </source>
</evidence>
<dbReference type="STRING" id="1093900.A0A507BFI8"/>
<sequence length="808" mass="90127">MDMRNLHNQASPVTSSPGLDISGTIDPRIHDALQHNKSSSGLNADGFPSPSIDIPTPMDGLMQMNNEMVANDAYAWAEAGLAPFDNLFFGTSFTFDHNDLSMPSLGSISDISTASEPMMASSSRGSIDRTNDTSMAASLNNDPGPYKMIDMSLIVEAENSVAEFSAVIAAEAAWPMARCSQPMYSGRCPRTAIVHLEALESKSREEGTWTALQSYLNRAALDGDSNALPQVKPLSANSREQMLAITQSFLHKALEIHRGGFSMYAKTNLMQHGRFPFNFIVLPPSNIVEYFLGSYVRSLTVYFSLVQCHIIDPNEMLYNTQASTLLVLLMIAQGAAAVPMAEARFLSGGLIETCRISLFDIIERDVELSADPIVLRCALLFTLLGAWSGDAWLMNIAMGQRGMYLSMLKHAGMLDQQPSMIPTLSTATSPSLQWRSWLQRESRNRLVYNFVMIDQELSLFHDCSPILSIAELQCPLPGPEALWQSPDAESWYTSAQHLYGCTANVNPQLLSSNSLTPSLYDIFQDFLHDNLTQRRYNFSPQHLRLLLHPLQSLLFHLRQVLSCFSDVYGVRRSPTRTICKTSTATRLDEVQELLEKWYELCMELHASNPECEVTRCNLVLYHLVSLNRVAHFPEIERLARREAFDGTPWELSLRHKRCISHREEAIFHCGQVIRLIEAMPVDRRPPWWAAALYRATLILWTDSLVRADPSFKGAANSGNGPGMIIINRVLPEDPNGIPYMWGEYPSTIVLSCRDGSTVSLDRPTEVLAFGVDILKQSASTRFVDGLKRKLVALAETWELPSYGVAFPP</sequence>
<feature type="domain" description="Xylanolytic transcriptional activator regulatory" evidence="7">
    <location>
        <begin position="300"/>
        <end position="524"/>
    </location>
</feature>
<feature type="compositionally biased region" description="Polar residues" evidence="6">
    <location>
        <begin position="1"/>
        <end position="17"/>
    </location>
</feature>
<dbReference type="GO" id="GO:0008270">
    <property type="term" value="F:zinc ion binding"/>
    <property type="evidence" value="ECO:0007669"/>
    <property type="project" value="InterPro"/>
</dbReference>
<keyword evidence="4" id="KW-0804">Transcription</keyword>
<evidence type="ECO:0000256" key="5">
    <source>
        <dbReference type="ARBA" id="ARBA00023242"/>
    </source>
</evidence>
<keyword evidence="1" id="KW-0479">Metal-binding</keyword>
<dbReference type="InterPro" id="IPR007219">
    <property type="entry name" value="XnlR_reg_dom"/>
</dbReference>
<dbReference type="PANTHER" id="PTHR47660">
    <property type="entry name" value="TRANSCRIPTION FACTOR WITH C2H2 AND ZN(2)-CYS(6) DNA BINDING DOMAIN (EUROFUNG)-RELATED-RELATED"/>
    <property type="match status" value="1"/>
</dbReference>
<evidence type="ECO:0000256" key="4">
    <source>
        <dbReference type="ARBA" id="ARBA00023163"/>
    </source>
</evidence>
<dbReference type="AlphaFoldDB" id="A0A507BFI8"/>
<dbReference type="Proteomes" id="UP000319257">
    <property type="component" value="Unassembled WGS sequence"/>
</dbReference>
<evidence type="ECO:0000313" key="8">
    <source>
        <dbReference type="EMBL" id="TPX15731.1"/>
    </source>
</evidence>
<dbReference type="PANTHER" id="PTHR47660:SF2">
    <property type="entry name" value="TRANSCRIPTION FACTOR WITH C2H2 AND ZN(2)-CYS(6) DNA BINDING DOMAIN (EUROFUNG)"/>
    <property type="match status" value="1"/>
</dbReference>
<name>A0A507BFI8_9PEZI</name>
<reference evidence="8 9" key="1">
    <citation type="submission" date="2019-06" db="EMBL/GenBank/DDBJ databases">
        <title>Draft genome sequence of the filamentous fungus Phialemoniopsis curvata isolated from diesel fuel.</title>
        <authorList>
            <person name="Varaljay V.A."/>
            <person name="Lyon W.J."/>
            <person name="Crouch A.L."/>
            <person name="Drake C.E."/>
            <person name="Hollomon J.M."/>
            <person name="Nadeau L.J."/>
            <person name="Nunn H.S."/>
            <person name="Stevenson B.S."/>
            <person name="Bojanowski C.L."/>
            <person name="Crookes-Goodson W.J."/>
        </authorList>
    </citation>
    <scope>NUCLEOTIDE SEQUENCE [LARGE SCALE GENOMIC DNA]</scope>
    <source>
        <strain evidence="8 9">D216</strain>
    </source>
</reference>
<evidence type="ECO:0000256" key="6">
    <source>
        <dbReference type="SAM" id="MobiDB-lite"/>
    </source>
</evidence>
<accession>A0A507BFI8</accession>
<dbReference type="CDD" id="cd12148">
    <property type="entry name" value="fungal_TF_MHR"/>
    <property type="match status" value="1"/>
</dbReference>
<gene>
    <name evidence="8" type="ORF">E0L32_000065</name>
</gene>